<organism evidence="2 3">
    <name type="scientific">Pomacea canaliculata</name>
    <name type="common">Golden apple snail</name>
    <dbReference type="NCBI Taxonomy" id="400727"/>
    <lineage>
        <taxon>Eukaryota</taxon>
        <taxon>Metazoa</taxon>
        <taxon>Spiralia</taxon>
        <taxon>Lophotrochozoa</taxon>
        <taxon>Mollusca</taxon>
        <taxon>Gastropoda</taxon>
        <taxon>Caenogastropoda</taxon>
        <taxon>Architaenioglossa</taxon>
        <taxon>Ampullarioidea</taxon>
        <taxon>Ampullariidae</taxon>
        <taxon>Pomacea</taxon>
    </lineage>
</organism>
<evidence type="ECO:0000256" key="1">
    <source>
        <dbReference type="SAM" id="MobiDB-lite"/>
    </source>
</evidence>
<evidence type="ECO:0000313" key="3">
    <source>
        <dbReference type="Proteomes" id="UP000245119"/>
    </source>
</evidence>
<sequence>MRVDKLVTRKQRLFSSIGRRSTECTHALGTQWKDEEATRLSRVQQTGSWGRSLTVTGTEERTNQALATGVGVRRKKKKGLEGLSRPEHLRERLFVECSHVCVGDTRSVYQQPGNVDMMPTAQSPLSRVGGGGG</sequence>
<proteinExistence type="predicted"/>
<keyword evidence="3" id="KW-1185">Reference proteome</keyword>
<protein>
    <submittedName>
        <fullName evidence="2">Uncharacterized protein</fullName>
    </submittedName>
</protein>
<accession>A0A2T7NI29</accession>
<feature type="region of interest" description="Disordered" evidence="1">
    <location>
        <begin position="112"/>
        <end position="133"/>
    </location>
</feature>
<comment type="caution">
    <text evidence="2">The sequence shown here is derived from an EMBL/GenBank/DDBJ whole genome shotgun (WGS) entry which is preliminary data.</text>
</comment>
<name>A0A2T7NI29_POMCA</name>
<dbReference type="EMBL" id="PZQS01000012">
    <property type="protein sequence ID" value="PVD20806.1"/>
    <property type="molecule type" value="Genomic_DNA"/>
</dbReference>
<reference evidence="2 3" key="1">
    <citation type="submission" date="2018-04" db="EMBL/GenBank/DDBJ databases">
        <title>The genome of golden apple snail Pomacea canaliculata provides insight into stress tolerance and invasive adaptation.</title>
        <authorList>
            <person name="Liu C."/>
            <person name="Liu B."/>
            <person name="Ren Y."/>
            <person name="Zhang Y."/>
            <person name="Wang H."/>
            <person name="Li S."/>
            <person name="Jiang F."/>
            <person name="Yin L."/>
            <person name="Zhang G."/>
            <person name="Qian W."/>
            <person name="Fan W."/>
        </authorList>
    </citation>
    <scope>NUCLEOTIDE SEQUENCE [LARGE SCALE GENOMIC DNA]</scope>
    <source>
        <strain evidence="2">SZHN2017</strain>
        <tissue evidence="2">Muscle</tissue>
    </source>
</reference>
<dbReference type="Proteomes" id="UP000245119">
    <property type="component" value="Linkage Group LG12"/>
</dbReference>
<dbReference type="AlphaFoldDB" id="A0A2T7NI29"/>
<gene>
    <name evidence="2" type="ORF">C0Q70_18967</name>
</gene>
<evidence type="ECO:0000313" key="2">
    <source>
        <dbReference type="EMBL" id="PVD20806.1"/>
    </source>
</evidence>